<dbReference type="EMBL" id="ML170185">
    <property type="protein sequence ID" value="TDL20822.1"/>
    <property type="molecule type" value="Genomic_DNA"/>
</dbReference>
<dbReference type="UniPathway" id="UPA00545">
    <property type="reaction ID" value="UER00823"/>
</dbReference>
<sequence>MQQKAYNTFSLLEISNPQLFGYTTNVQDFNSNQVVLTHAASLATSSSDDLTGTLRVLTSDVKIYNIDVMNTFGVAKSNGQAIALSLQATRVGVYASRLFSYQDTLYTNKGSHVFLKSYIEGAVDFIFGRQSQAYFEGNTIASKGAGAVTASGREANDTGIYLFNSNTLIAASDAFTNVTGKSFLGRPWGDFAKVVFKNTIINTPLNKTVWSIWSTSMPNTDDVLFGEFNSTGPGVSGVTRPSFSTLLTSDQASQYTISSAIGSNYTTWVDTSYLS</sequence>
<dbReference type="VEuPathDB" id="FungiDB:BD410DRAFT_358680"/>
<dbReference type="Proteomes" id="UP000294933">
    <property type="component" value="Unassembled WGS sequence"/>
</dbReference>
<dbReference type="STRING" id="50990.A0A4Y7Q0Y3"/>
<organism evidence="10 11">
    <name type="scientific">Rickenella mellea</name>
    <dbReference type="NCBI Taxonomy" id="50990"/>
    <lineage>
        <taxon>Eukaryota</taxon>
        <taxon>Fungi</taxon>
        <taxon>Dikarya</taxon>
        <taxon>Basidiomycota</taxon>
        <taxon>Agaricomycotina</taxon>
        <taxon>Agaricomycetes</taxon>
        <taxon>Hymenochaetales</taxon>
        <taxon>Rickenellaceae</taxon>
        <taxon>Rickenella</taxon>
    </lineage>
</organism>
<keyword evidence="5 8" id="KW-0063">Aspartyl esterase</keyword>
<dbReference type="InterPro" id="IPR011050">
    <property type="entry name" value="Pectin_lyase_fold/virulence"/>
</dbReference>
<evidence type="ECO:0000256" key="8">
    <source>
        <dbReference type="RuleBase" id="RU000589"/>
    </source>
</evidence>
<dbReference type="GO" id="GO:0005576">
    <property type="term" value="C:extracellular region"/>
    <property type="evidence" value="ECO:0007669"/>
    <property type="project" value="UniProtKB-SubCell"/>
</dbReference>
<feature type="active site" evidence="7">
    <location>
        <position position="124"/>
    </location>
</feature>
<comment type="function">
    <text evidence="8">Involved in maceration and soft-rotting of plant tissue.</text>
</comment>
<dbReference type="GO" id="GO:0042545">
    <property type="term" value="P:cell wall modification"/>
    <property type="evidence" value="ECO:0007669"/>
    <property type="project" value="UniProtKB-UniRule"/>
</dbReference>
<evidence type="ECO:0000256" key="5">
    <source>
        <dbReference type="ARBA" id="ARBA00023085"/>
    </source>
</evidence>
<name>A0A4Y7Q0Y3_9AGAM</name>
<evidence type="ECO:0000256" key="3">
    <source>
        <dbReference type="ARBA" id="ARBA00013229"/>
    </source>
</evidence>
<dbReference type="PANTHER" id="PTHR31321">
    <property type="entry name" value="ACYL-COA THIOESTER HYDROLASE YBHC-RELATED"/>
    <property type="match status" value="1"/>
</dbReference>
<accession>A0A4Y7Q0Y3</accession>
<evidence type="ECO:0000256" key="4">
    <source>
        <dbReference type="ARBA" id="ARBA00022801"/>
    </source>
</evidence>
<dbReference type="GO" id="GO:0045490">
    <property type="term" value="P:pectin catabolic process"/>
    <property type="evidence" value="ECO:0007669"/>
    <property type="project" value="UniProtKB-UniRule"/>
</dbReference>
<dbReference type="GO" id="GO:0016829">
    <property type="term" value="F:lyase activity"/>
    <property type="evidence" value="ECO:0007669"/>
    <property type="project" value="UniProtKB-KW"/>
</dbReference>
<dbReference type="Gene3D" id="2.160.20.10">
    <property type="entry name" value="Single-stranded right-handed beta-helix, Pectin lyase-like"/>
    <property type="match status" value="1"/>
</dbReference>
<evidence type="ECO:0000256" key="6">
    <source>
        <dbReference type="ARBA" id="ARBA00047928"/>
    </source>
</evidence>
<dbReference type="InterPro" id="IPR012334">
    <property type="entry name" value="Pectin_lyas_fold"/>
</dbReference>
<gene>
    <name evidence="10" type="ORF">BD410DRAFT_358680</name>
</gene>
<dbReference type="InterPro" id="IPR033131">
    <property type="entry name" value="Pectinesterase_Asp_AS"/>
</dbReference>
<dbReference type="AlphaFoldDB" id="A0A4Y7Q0Y3"/>
<dbReference type="Pfam" id="PF01095">
    <property type="entry name" value="Pectinesterase"/>
    <property type="match status" value="1"/>
</dbReference>
<feature type="domain" description="Pectinesterase catalytic" evidence="9">
    <location>
        <begin position="36"/>
        <end position="262"/>
    </location>
</feature>
<evidence type="ECO:0000256" key="1">
    <source>
        <dbReference type="ARBA" id="ARBA00005184"/>
    </source>
</evidence>
<dbReference type="OrthoDB" id="2019149at2759"/>
<evidence type="ECO:0000259" key="9">
    <source>
        <dbReference type="Pfam" id="PF01095"/>
    </source>
</evidence>
<evidence type="ECO:0000313" key="11">
    <source>
        <dbReference type="Proteomes" id="UP000294933"/>
    </source>
</evidence>
<comment type="pathway">
    <text evidence="1 8">Glycan metabolism; pectin degradation; 2-dehydro-3-deoxy-D-gluconate from pectin: step 1/5.</text>
</comment>
<dbReference type="EC" id="3.1.1.11" evidence="3 8"/>
<reference evidence="10 11" key="1">
    <citation type="submission" date="2018-06" db="EMBL/GenBank/DDBJ databases">
        <title>A transcriptomic atlas of mushroom development highlights an independent origin of complex multicellularity.</title>
        <authorList>
            <consortium name="DOE Joint Genome Institute"/>
            <person name="Krizsan K."/>
            <person name="Almasi E."/>
            <person name="Merenyi Z."/>
            <person name="Sahu N."/>
            <person name="Viragh M."/>
            <person name="Koszo T."/>
            <person name="Mondo S."/>
            <person name="Kiss B."/>
            <person name="Balint B."/>
            <person name="Kues U."/>
            <person name="Barry K."/>
            <person name="Hegedus J.C."/>
            <person name="Henrissat B."/>
            <person name="Johnson J."/>
            <person name="Lipzen A."/>
            <person name="Ohm R."/>
            <person name="Nagy I."/>
            <person name="Pangilinan J."/>
            <person name="Yan J."/>
            <person name="Xiong Y."/>
            <person name="Grigoriev I.V."/>
            <person name="Hibbett D.S."/>
            <person name="Nagy L.G."/>
        </authorList>
    </citation>
    <scope>NUCLEOTIDE SEQUENCE [LARGE SCALE GENOMIC DNA]</scope>
    <source>
        <strain evidence="10 11">SZMC22713</strain>
    </source>
</reference>
<keyword evidence="8" id="KW-0964">Secreted</keyword>
<dbReference type="GO" id="GO:0030599">
    <property type="term" value="F:pectinesterase activity"/>
    <property type="evidence" value="ECO:0007669"/>
    <property type="project" value="UniProtKB-UniRule"/>
</dbReference>
<keyword evidence="10" id="KW-0456">Lyase</keyword>
<evidence type="ECO:0000256" key="7">
    <source>
        <dbReference type="PROSITE-ProRule" id="PRU10040"/>
    </source>
</evidence>
<comment type="similarity">
    <text evidence="2">Belongs to the pectinesterase family.</text>
</comment>
<evidence type="ECO:0000256" key="2">
    <source>
        <dbReference type="ARBA" id="ARBA00008891"/>
    </source>
</evidence>
<dbReference type="PROSITE" id="PS00503">
    <property type="entry name" value="PECTINESTERASE_2"/>
    <property type="match status" value="1"/>
</dbReference>
<evidence type="ECO:0000313" key="10">
    <source>
        <dbReference type="EMBL" id="TDL20822.1"/>
    </source>
</evidence>
<dbReference type="InterPro" id="IPR000070">
    <property type="entry name" value="Pectinesterase_cat"/>
</dbReference>
<keyword evidence="4 8" id="KW-0378">Hydrolase</keyword>
<comment type="subcellular location">
    <subcellularLocation>
        <location evidence="8">Secreted</location>
    </subcellularLocation>
</comment>
<proteinExistence type="inferred from homology"/>
<keyword evidence="11" id="KW-1185">Reference proteome</keyword>
<protein>
    <recommendedName>
        <fullName evidence="3 8">Pectinesterase</fullName>
        <ecNumber evidence="3 8">3.1.1.11</ecNumber>
    </recommendedName>
</protein>
<dbReference type="PANTHER" id="PTHR31321:SF127">
    <property type="entry name" value="PECTINESTERASE"/>
    <property type="match status" value="1"/>
</dbReference>
<comment type="catalytic activity">
    <reaction evidence="6 8">
        <text>[(1-&gt;4)-alpha-D-galacturonosyl methyl ester](n) + n H2O = [(1-&gt;4)-alpha-D-galacturonosyl](n) + n methanol + n H(+)</text>
        <dbReference type="Rhea" id="RHEA:22380"/>
        <dbReference type="Rhea" id="RHEA-COMP:14570"/>
        <dbReference type="Rhea" id="RHEA-COMP:14573"/>
        <dbReference type="ChEBI" id="CHEBI:15377"/>
        <dbReference type="ChEBI" id="CHEBI:15378"/>
        <dbReference type="ChEBI" id="CHEBI:17790"/>
        <dbReference type="ChEBI" id="CHEBI:140522"/>
        <dbReference type="ChEBI" id="CHEBI:140523"/>
        <dbReference type="EC" id="3.1.1.11"/>
    </reaction>
</comment>
<keyword evidence="8" id="KW-0961">Cell wall biogenesis/degradation</keyword>
<dbReference type="SUPFAM" id="SSF51126">
    <property type="entry name" value="Pectin lyase-like"/>
    <property type="match status" value="1"/>
</dbReference>